<dbReference type="InterPro" id="IPR036250">
    <property type="entry name" value="AcylCo_DH-like_C"/>
</dbReference>
<dbReference type="GO" id="GO:0050660">
    <property type="term" value="F:flavin adenine dinucleotide binding"/>
    <property type="evidence" value="ECO:0007669"/>
    <property type="project" value="InterPro"/>
</dbReference>
<dbReference type="GO" id="GO:0005737">
    <property type="term" value="C:cytoplasm"/>
    <property type="evidence" value="ECO:0007669"/>
    <property type="project" value="TreeGrafter"/>
</dbReference>
<dbReference type="InterPro" id="IPR009075">
    <property type="entry name" value="AcylCo_DH/oxidase_C"/>
</dbReference>
<dbReference type="SUPFAM" id="SSF55856">
    <property type="entry name" value="Cytochrome b5-like heme/steroid binding domain"/>
    <property type="match status" value="1"/>
</dbReference>
<dbReference type="SUPFAM" id="SSF47203">
    <property type="entry name" value="Acyl-CoA dehydrogenase C-terminal domain-like"/>
    <property type="match status" value="1"/>
</dbReference>
<evidence type="ECO:0000256" key="1">
    <source>
        <dbReference type="ARBA" id="ARBA00001974"/>
    </source>
</evidence>
<comment type="cofactor">
    <cofactor evidence="1">
        <name>FAD</name>
        <dbReference type="ChEBI" id="CHEBI:57692"/>
    </cofactor>
</comment>
<dbReference type="InterPro" id="IPR013786">
    <property type="entry name" value="AcylCoA_DH/ox_N"/>
</dbReference>
<keyword evidence="3" id="KW-0285">Flavoprotein</keyword>
<dbReference type="Pfam" id="PF02770">
    <property type="entry name" value="Acyl-CoA_dh_M"/>
    <property type="match status" value="1"/>
</dbReference>
<dbReference type="GO" id="GO:0033539">
    <property type="term" value="P:fatty acid beta-oxidation using acyl-CoA dehydrogenase"/>
    <property type="evidence" value="ECO:0007669"/>
    <property type="project" value="TreeGrafter"/>
</dbReference>
<evidence type="ECO:0000256" key="4">
    <source>
        <dbReference type="ARBA" id="ARBA00022827"/>
    </source>
</evidence>
<dbReference type="EMBL" id="DF836307">
    <property type="protein sequence ID" value="GAN02199.1"/>
    <property type="molecule type" value="Genomic_DNA"/>
</dbReference>
<dbReference type="InterPro" id="IPR046373">
    <property type="entry name" value="Acyl-CoA_Oxase/DH_mid-dom_sf"/>
</dbReference>
<evidence type="ECO:0000313" key="8">
    <source>
        <dbReference type="Proteomes" id="UP000053815"/>
    </source>
</evidence>
<dbReference type="Gene3D" id="1.20.140.10">
    <property type="entry name" value="Butyryl-CoA Dehydrogenase, subunit A, domain 3"/>
    <property type="match status" value="1"/>
</dbReference>
<dbReference type="SUPFAM" id="SSF56645">
    <property type="entry name" value="Acyl-CoA dehydrogenase NM domain-like"/>
    <property type="match status" value="1"/>
</dbReference>
<proteinExistence type="inferred from homology"/>
<dbReference type="Pfam" id="PF00173">
    <property type="entry name" value="Cyt-b5"/>
    <property type="match status" value="1"/>
</dbReference>
<evidence type="ECO:0000256" key="3">
    <source>
        <dbReference type="ARBA" id="ARBA00022630"/>
    </source>
</evidence>
<dbReference type="Pfam" id="PF02771">
    <property type="entry name" value="Acyl-CoA_dh_N"/>
    <property type="match status" value="1"/>
</dbReference>
<dbReference type="InterPro" id="IPR006091">
    <property type="entry name" value="Acyl-CoA_Oxase/DH_mid-dom"/>
</dbReference>
<dbReference type="AlphaFoldDB" id="A0A0C9M689"/>
<dbReference type="Gene3D" id="2.40.110.10">
    <property type="entry name" value="Butyryl-CoA Dehydrogenase, subunit A, domain 2"/>
    <property type="match status" value="1"/>
</dbReference>
<dbReference type="PANTHER" id="PTHR48083:SF28">
    <property type="entry name" value="ACYL-COA DEHYDROGENASE FAMILY PROTEIN (AFU_ORTHOLOGUE AFUA_6G10880)-RELATED"/>
    <property type="match status" value="1"/>
</dbReference>
<dbReference type="InterPro" id="IPR036400">
    <property type="entry name" value="Cyt_B5-like_heme/steroid_sf"/>
</dbReference>
<dbReference type="Pfam" id="PF00441">
    <property type="entry name" value="Acyl-CoA_dh_1"/>
    <property type="match status" value="1"/>
</dbReference>
<evidence type="ECO:0000313" key="7">
    <source>
        <dbReference type="EMBL" id="GAN02199.1"/>
    </source>
</evidence>
<accession>A0A0C9M689</accession>
<dbReference type="GO" id="GO:0003995">
    <property type="term" value="F:acyl-CoA dehydrogenase activity"/>
    <property type="evidence" value="ECO:0007669"/>
    <property type="project" value="TreeGrafter"/>
</dbReference>
<keyword evidence="5" id="KW-0560">Oxidoreductase</keyword>
<sequence length="513" mass="57208">MSNTKQLQVYSQEEIRKHASADDLWITIDGSVYDLTTFADLHPGGAFPLLEVAGKDATDAFYGLHRQDVLRKYDRYKIGTIANFKPQVEWREPGSSSKVPYAEPMAFQGFKSPYYTESHFKFRDAVRAILDPMIEEARQYEDSGEKPSDEFLQKLGAHGILAANVGPGPWLKAFQLPGGVNPDEYDYFHELLLHGEFARFSAPGFTSGLLGGMTISVPTVLNFGNPELRAKVVPEVFSGKKRMALAITEPYTGSDVANIKTTAVKTPDGKHFIVNGVKKWITTGHHADYFSTAVRTEKGISMLLIERGEGVETKLIKTSYSPSAGTAYVTFENVKVPVEHLLGKENKGFHVVLSNFNHERWSMLTGASMAARIAVEECFKWANQRQVFGKRLIDQPVIRFKLAKMIASVESVHSWIENLTYQMNHMNYAEQSSKLAGPIALCKYQVTRMLHDVSDDACQIFGGRAITKTGMGRQIETLQRTYKFTAILGGAEEIMADLGVRQAMKKFPIGARL</sequence>
<feature type="domain" description="Cytochrome b5 heme-binding" evidence="6">
    <location>
        <begin position="7"/>
        <end position="82"/>
    </location>
</feature>
<dbReference type="STRING" id="91626.A0A0C9M689"/>
<dbReference type="InterPro" id="IPR001199">
    <property type="entry name" value="Cyt_B5-like_heme/steroid-bd"/>
</dbReference>
<dbReference type="OrthoDB" id="2588832at2759"/>
<dbReference type="InterPro" id="IPR037069">
    <property type="entry name" value="AcylCoA_DH/ox_N_sf"/>
</dbReference>
<dbReference type="SMART" id="SM01117">
    <property type="entry name" value="Cyt-b5"/>
    <property type="match status" value="1"/>
</dbReference>
<reference evidence="7" key="1">
    <citation type="submission" date="2014-09" db="EMBL/GenBank/DDBJ databases">
        <title>Draft genome sequence of an oleaginous Mucoromycotina fungus Mucor ambiguus NBRC6742.</title>
        <authorList>
            <person name="Takeda I."/>
            <person name="Yamane N."/>
            <person name="Morita T."/>
            <person name="Tamano K."/>
            <person name="Machida M."/>
            <person name="Baker S."/>
            <person name="Koike H."/>
        </authorList>
    </citation>
    <scope>NUCLEOTIDE SEQUENCE</scope>
    <source>
        <strain evidence="7">NBRC 6742</strain>
    </source>
</reference>
<keyword evidence="4" id="KW-0274">FAD</keyword>
<dbReference type="Proteomes" id="UP000053815">
    <property type="component" value="Unassembled WGS sequence"/>
</dbReference>
<gene>
    <name evidence="7" type="ORF">MAM1_0018d01640</name>
</gene>
<dbReference type="Gene3D" id="1.10.540.10">
    <property type="entry name" value="Acyl-CoA dehydrogenase/oxidase, N-terminal domain"/>
    <property type="match status" value="1"/>
</dbReference>
<keyword evidence="8" id="KW-1185">Reference proteome</keyword>
<dbReference type="PROSITE" id="PS50255">
    <property type="entry name" value="CYTOCHROME_B5_2"/>
    <property type="match status" value="1"/>
</dbReference>
<dbReference type="Gene3D" id="3.10.120.10">
    <property type="entry name" value="Cytochrome b5-like heme/steroid binding domain"/>
    <property type="match status" value="1"/>
</dbReference>
<protein>
    <submittedName>
        <fullName evidence="7">Acyl-CoA dehydrogenase</fullName>
    </submittedName>
</protein>
<organism evidence="7">
    <name type="scientific">Mucor ambiguus</name>
    <dbReference type="NCBI Taxonomy" id="91626"/>
    <lineage>
        <taxon>Eukaryota</taxon>
        <taxon>Fungi</taxon>
        <taxon>Fungi incertae sedis</taxon>
        <taxon>Mucoromycota</taxon>
        <taxon>Mucoromycotina</taxon>
        <taxon>Mucoromycetes</taxon>
        <taxon>Mucorales</taxon>
        <taxon>Mucorineae</taxon>
        <taxon>Mucoraceae</taxon>
        <taxon>Mucor</taxon>
    </lineage>
</organism>
<evidence type="ECO:0000256" key="5">
    <source>
        <dbReference type="ARBA" id="ARBA00023002"/>
    </source>
</evidence>
<dbReference type="InterPro" id="IPR009100">
    <property type="entry name" value="AcylCoA_DH/oxidase_NM_dom_sf"/>
</dbReference>
<evidence type="ECO:0000259" key="6">
    <source>
        <dbReference type="PROSITE" id="PS50255"/>
    </source>
</evidence>
<dbReference type="PANTHER" id="PTHR48083">
    <property type="entry name" value="MEDIUM-CHAIN SPECIFIC ACYL-COA DEHYDROGENASE, MITOCHONDRIAL-RELATED"/>
    <property type="match status" value="1"/>
</dbReference>
<evidence type="ECO:0000256" key="2">
    <source>
        <dbReference type="ARBA" id="ARBA00009347"/>
    </source>
</evidence>
<comment type="similarity">
    <text evidence="2">Belongs to the acyl-CoA dehydrogenase family.</text>
</comment>
<name>A0A0C9M689_9FUNG</name>
<dbReference type="InterPro" id="IPR050741">
    <property type="entry name" value="Acyl-CoA_dehydrogenase"/>
</dbReference>